<feature type="domain" description="PAS" evidence="12">
    <location>
        <begin position="379"/>
        <end position="435"/>
    </location>
</feature>
<dbReference type="SUPFAM" id="SSF55874">
    <property type="entry name" value="ATPase domain of HSP90 chaperone/DNA topoisomerase II/histidine kinase"/>
    <property type="match status" value="1"/>
</dbReference>
<organism evidence="14 15">
    <name type="scientific">Roseateles saccharophilus</name>
    <name type="common">Pseudomonas saccharophila</name>
    <dbReference type="NCBI Taxonomy" id="304"/>
    <lineage>
        <taxon>Bacteria</taxon>
        <taxon>Pseudomonadati</taxon>
        <taxon>Pseudomonadota</taxon>
        <taxon>Betaproteobacteria</taxon>
        <taxon>Burkholderiales</taxon>
        <taxon>Sphaerotilaceae</taxon>
        <taxon>Roseateles</taxon>
    </lineage>
</organism>
<dbReference type="PROSITE" id="PS50109">
    <property type="entry name" value="HIS_KIN"/>
    <property type="match status" value="1"/>
</dbReference>
<dbReference type="Proteomes" id="UP001180453">
    <property type="component" value="Unassembled WGS sequence"/>
</dbReference>
<dbReference type="Pfam" id="PF00512">
    <property type="entry name" value="HisKA"/>
    <property type="match status" value="1"/>
</dbReference>
<dbReference type="SUPFAM" id="SSF55785">
    <property type="entry name" value="PYP-like sensor domain (PAS domain)"/>
    <property type="match status" value="1"/>
</dbReference>
<dbReference type="Pfam" id="PF00672">
    <property type="entry name" value="HAMP"/>
    <property type="match status" value="1"/>
</dbReference>
<feature type="domain" description="HAMP" evidence="13">
    <location>
        <begin position="315"/>
        <end position="367"/>
    </location>
</feature>
<dbReference type="SMART" id="SM00387">
    <property type="entry name" value="HATPase_c"/>
    <property type="match status" value="1"/>
</dbReference>
<feature type="transmembrane region" description="Helical" evidence="10">
    <location>
        <begin position="7"/>
        <end position="32"/>
    </location>
</feature>
<evidence type="ECO:0000256" key="8">
    <source>
        <dbReference type="ARBA" id="ARBA00022840"/>
    </source>
</evidence>
<dbReference type="Gene3D" id="3.30.450.20">
    <property type="entry name" value="PAS domain"/>
    <property type="match status" value="1"/>
</dbReference>
<keyword evidence="10" id="KW-0812">Transmembrane</keyword>
<dbReference type="PRINTS" id="PR00344">
    <property type="entry name" value="BCTRLSENSOR"/>
</dbReference>
<dbReference type="InterPro" id="IPR035965">
    <property type="entry name" value="PAS-like_dom_sf"/>
</dbReference>
<evidence type="ECO:0000259" key="11">
    <source>
        <dbReference type="PROSITE" id="PS50109"/>
    </source>
</evidence>
<dbReference type="RefSeq" id="WP_310264637.1">
    <property type="nucleotide sequence ID" value="NZ_JAVDXU010000001.1"/>
</dbReference>
<dbReference type="EC" id="2.7.13.3" evidence="3"/>
<evidence type="ECO:0000256" key="1">
    <source>
        <dbReference type="ARBA" id="ARBA00000085"/>
    </source>
</evidence>
<dbReference type="InterPro" id="IPR036097">
    <property type="entry name" value="HisK_dim/P_sf"/>
</dbReference>
<dbReference type="Gene3D" id="6.10.340.10">
    <property type="match status" value="1"/>
</dbReference>
<dbReference type="EMBL" id="JAVDXU010000001">
    <property type="protein sequence ID" value="MDR7269668.1"/>
    <property type="molecule type" value="Genomic_DNA"/>
</dbReference>
<comment type="caution">
    <text evidence="14">The sequence shown here is derived from an EMBL/GenBank/DDBJ whole genome shotgun (WGS) entry which is preliminary data.</text>
</comment>
<sequence>MTKVARWGWVITLVTLTGVAGVLAFVLIVGTTSDRRFFERHYHWLYWVNVGVAAVLTLVILTAAVRLVVRVRRGRFGSRLLLKLAGIFALVGVVPGVMIYAVSYQFVNRSIETWFDVKLASALEAGLNLGRGTLDAMVADLGVKTRDAAEQLSESSTPQLIGLERVRDKLGARTVALVGGNGQILLESGGDTRQLTPDRPSGAMLRQARGGAVASQLEGLEDEAAALQGGAQIRALALLPNTELRLGLGERYLMVVQRIPPSMLTNALAVQTANSEYQQRSLERGGLRSMYLGTLTLVLILAVFAALLLAVALGNQLARPLLMLADGVRQVAQGDLSVRPVLASRDELGGLTRSFADMTGQLADARAQVSRTVAELDAARTHLQTILDNLTAGVLVFDAQGNIETVNPGATRILRLPLSAYVGRSLAEVPGLAEFAAALVQRFEQHLGPDPAERDMDRELWQESFELQLDPKQDPLSLLVRGAPLPHSARLVVFDDISEVVSAQRSAAWSEVARRLAHEIKNPLTPIQLSAERMQHKLEAKLEGADQAMLVRSVATIVNQVQAMKQLVNEFRDYARLPSAQLKPLDLNALIHEVLSLYAEPQDKGRLSAELAPQLPAIRGDASQLRQVIHNLVQNALDAVHERADGHVTVRSSLSLTEAGIPRSVRLHIIDNGPGFAEKVLKRAFEPYVTTKAKGTGLGLAVVKKIADEHGARISLRNLHPASDAGSPPDGSLEAVVIGAQVSLSFSNLVAATEPGVQGAKS</sequence>
<evidence type="ECO:0000313" key="15">
    <source>
        <dbReference type="Proteomes" id="UP001180453"/>
    </source>
</evidence>
<dbReference type="PANTHER" id="PTHR43065:SF10">
    <property type="entry name" value="PEROXIDE STRESS-ACTIVATED HISTIDINE KINASE MAK3"/>
    <property type="match status" value="1"/>
</dbReference>
<keyword evidence="7 14" id="KW-0418">Kinase</keyword>
<feature type="transmembrane region" description="Helical" evidence="10">
    <location>
        <begin position="290"/>
        <end position="313"/>
    </location>
</feature>
<dbReference type="InterPro" id="IPR003660">
    <property type="entry name" value="HAMP_dom"/>
</dbReference>
<dbReference type="Pfam" id="PF02518">
    <property type="entry name" value="HATPase_c"/>
    <property type="match status" value="1"/>
</dbReference>
<dbReference type="CDD" id="cd00130">
    <property type="entry name" value="PAS"/>
    <property type="match status" value="1"/>
</dbReference>
<dbReference type="SMART" id="SM00388">
    <property type="entry name" value="HisKA"/>
    <property type="match status" value="1"/>
</dbReference>
<evidence type="ECO:0000256" key="7">
    <source>
        <dbReference type="ARBA" id="ARBA00022777"/>
    </source>
</evidence>
<feature type="domain" description="Histidine kinase" evidence="11">
    <location>
        <begin position="515"/>
        <end position="718"/>
    </location>
</feature>
<dbReference type="SMART" id="SM00091">
    <property type="entry name" value="PAS"/>
    <property type="match status" value="1"/>
</dbReference>
<evidence type="ECO:0000259" key="13">
    <source>
        <dbReference type="PROSITE" id="PS50885"/>
    </source>
</evidence>
<keyword evidence="8" id="KW-0067">ATP-binding</keyword>
<dbReference type="Gene3D" id="1.10.287.130">
    <property type="match status" value="1"/>
</dbReference>
<evidence type="ECO:0000256" key="3">
    <source>
        <dbReference type="ARBA" id="ARBA00012438"/>
    </source>
</evidence>
<keyword evidence="9" id="KW-0902">Two-component regulatory system</keyword>
<keyword evidence="15" id="KW-1185">Reference proteome</keyword>
<dbReference type="InterPro" id="IPR004358">
    <property type="entry name" value="Sig_transdc_His_kin-like_C"/>
</dbReference>
<name>A0ABU1YLP8_ROSSA</name>
<dbReference type="SUPFAM" id="SSF47384">
    <property type="entry name" value="Homodimeric domain of signal transducing histidine kinase"/>
    <property type="match status" value="1"/>
</dbReference>
<dbReference type="CDD" id="cd00082">
    <property type="entry name" value="HisKA"/>
    <property type="match status" value="1"/>
</dbReference>
<dbReference type="PROSITE" id="PS50885">
    <property type="entry name" value="HAMP"/>
    <property type="match status" value="1"/>
</dbReference>
<evidence type="ECO:0000256" key="10">
    <source>
        <dbReference type="SAM" id="Phobius"/>
    </source>
</evidence>
<keyword evidence="5" id="KW-0808">Transferase</keyword>
<dbReference type="Pfam" id="PF00989">
    <property type="entry name" value="PAS"/>
    <property type="match status" value="1"/>
</dbReference>
<dbReference type="InterPro" id="IPR036890">
    <property type="entry name" value="HATPase_C_sf"/>
</dbReference>
<dbReference type="SUPFAM" id="SSF158472">
    <property type="entry name" value="HAMP domain-like"/>
    <property type="match status" value="1"/>
</dbReference>
<keyword evidence="4" id="KW-0597">Phosphoprotein</keyword>
<keyword evidence="10" id="KW-1133">Transmembrane helix</keyword>
<dbReference type="InterPro" id="IPR000014">
    <property type="entry name" value="PAS"/>
</dbReference>
<protein>
    <recommendedName>
        <fullName evidence="3">histidine kinase</fullName>
        <ecNumber evidence="3">2.7.13.3</ecNumber>
    </recommendedName>
</protein>
<comment type="catalytic activity">
    <reaction evidence="1">
        <text>ATP + protein L-histidine = ADP + protein N-phospho-L-histidine.</text>
        <dbReference type="EC" id="2.7.13.3"/>
    </reaction>
</comment>
<proteinExistence type="predicted"/>
<comment type="subcellular location">
    <subcellularLocation>
        <location evidence="2">Membrane</location>
    </subcellularLocation>
</comment>
<dbReference type="SMART" id="SM00304">
    <property type="entry name" value="HAMP"/>
    <property type="match status" value="1"/>
</dbReference>
<evidence type="ECO:0000259" key="12">
    <source>
        <dbReference type="PROSITE" id="PS50112"/>
    </source>
</evidence>
<keyword evidence="6" id="KW-0547">Nucleotide-binding</keyword>
<feature type="transmembrane region" description="Helical" evidence="10">
    <location>
        <begin position="81"/>
        <end position="102"/>
    </location>
</feature>
<dbReference type="PIRSF" id="PIRSF037532">
    <property type="entry name" value="STHK_NtrY"/>
    <property type="match status" value="1"/>
</dbReference>
<evidence type="ECO:0000313" key="14">
    <source>
        <dbReference type="EMBL" id="MDR7269668.1"/>
    </source>
</evidence>
<dbReference type="InterPro" id="IPR005467">
    <property type="entry name" value="His_kinase_dom"/>
</dbReference>
<evidence type="ECO:0000256" key="9">
    <source>
        <dbReference type="ARBA" id="ARBA00023012"/>
    </source>
</evidence>
<evidence type="ECO:0000256" key="4">
    <source>
        <dbReference type="ARBA" id="ARBA00022553"/>
    </source>
</evidence>
<gene>
    <name evidence="14" type="ORF">J2X20_002297</name>
</gene>
<keyword evidence="10" id="KW-0472">Membrane</keyword>
<dbReference type="InterPro" id="IPR003661">
    <property type="entry name" value="HisK_dim/P_dom"/>
</dbReference>
<dbReference type="PROSITE" id="PS50112">
    <property type="entry name" value="PAS"/>
    <property type="match status" value="1"/>
</dbReference>
<evidence type="ECO:0000256" key="5">
    <source>
        <dbReference type="ARBA" id="ARBA00022679"/>
    </source>
</evidence>
<dbReference type="PANTHER" id="PTHR43065">
    <property type="entry name" value="SENSOR HISTIDINE KINASE"/>
    <property type="match status" value="1"/>
</dbReference>
<feature type="transmembrane region" description="Helical" evidence="10">
    <location>
        <begin position="44"/>
        <end position="69"/>
    </location>
</feature>
<dbReference type="InterPro" id="IPR017232">
    <property type="entry name" value="NtrY"/>
</dbReference>
<dbReference type="InterPro" id="IPR003594">
    <property type="entry name" value="HATPase_dom"/>
</dbReference>
<reference evidence="14 15" key="1">
    <citation type="submission" date="2023-07" db="EMBL/GenBank/DDBJ databases">
        <title>Sorghum-associated microbial communities from plants grown in Nebraska, USA.</title>
        <authorList>
            <person name="Schachtman D."/>
        </authorList>
    </citation>
    <scope>NUCLEOTIDE SEQUENCE [LARGE SCALE GENOMIC DNA]</scope>
    <source>
        <strain evidence="14 15">BE314</strain>
    </source>
</reference>
<accession>A0ABU1YLP8</accession>
<evidence type="ECO:0000256" key="2">
    <source>
        <dbReference type="ARBA" id="ARBA00004370"/>
    </source>
</evidence>
<dbReference type="CDD" id="cd06225">
    <property type="entry name" value="HAMP"/>
    <property type="match status" value="1"/>
</dbReference>
<dbReference type="InterPro" id="IPR013767">
    <property type="entry name" value="PAS_fold"/>
</dbReference>
<dbReference type="Gene3D" id="3.30.565.10">
    <property type="entry name" value="Histidine kinase-like ATPase, C-terminal domain"/>
    <property type="match status" value="1"/>
</dbReference>
<evidence type="ECO:0000256" key="6">
    <source>
        <dbReference type="ARBA" id="ARBA00022741"/>
    </source>
</evidence>
<dbReference type="GO" id="GO:0016301">
    <property type="term" value="F:kinase activity"/>
    <property type="evidence" value="ECO:0007669"/>
    <property type="project" value="UniProtKB-KW"/>
</dbReference>